<dbReference type="EMBL" id="MU001826">
    <property type="protein sequence ID" value="KAF2796630.1"/>
    <property type="molecule type" value="Genomic_DNA"/>
</dbReference>
<dbReference type="InterPro" id="IPR050791">
    <property type="entry name" value="Aldo-Keto_reductase"/>
</dbReference>
<gene>
    <name evidence="3" type="ORF">K505DRAFT_415616</name>
</gene>
<dbReference type="PANTHER" id="PTHR43625">
    <property type="entry name" value="AFLATOXIN B1 ALDEHYDE REDUCTASE"/>
    <property type="match status" value="1"/>
</dbReference>
<keyword evidence="1" id="KW-0560">Oxidoreductase</keyword>
<organism evidence="3 4">
    <name type="scientific">Melanomma pulvis-pyrius CBS 109.77</name>
    <dbReference type="NCBI Taxonomy" id="1314802"/>
    <lineage>
        <taxon>Eukaryota</taxon>
        <taxon>Fungi</taxon>
        <taxon>Dikarya</taxon>
        <taxon>Ascomycota</taxon>
        <taxon>Pezizomycotina</taxon>
        <taxon>Dothideomycetes</taxon>
        <taxon>Pleosporomycetidae</taxon>
        <taxon>Pleosporales</taxon>
        <taxon>Melanommataceae</taxon>
        <taxon>Melanomma</taxon>
    </lineage>
</organism>
<dbReference type="AlphaFoldDB" id="A0A6A6XJC2"/>
<keyword evidence="4" id="KW-1185">Reference proteome</keyword>
<evidence type="ECO:0000259" key="2">
    <source>
        <dbReference type="Pfam" id="PF00248"/>
    </source>
</evidence>
<dbReference type="InterPro" id="IPR036812">
    <property type="entry name" value="NAD(P)_OxRdtase_dom_sf"/>
</dbReference>
<feature type="domain" description="NADP-dependent oxidoreductase" evidence="2">
    <location>
        <begin position="18"/>
        <end position="312"/>
    </location>
</feature>
<dbReference type="PANTHER" id="PTHR43625:SF40">
    <property type="entry name" value="ALDO-KETO REDUCTASE YAKC [NADP(+)]"/>
    <property type="match status" value="1"/>
</dbReference>
<sequence length="343" mass="38149">MAPNFPQRKIGDSSVSAIGFGCMRMSIVTSGVPDDLNSLAVLTRAADMGNTFWDTSDMYGPFTNELLIGRWFRETGRRDEIFLATKFGIKFVDGKPLLDSSPEHIAEACKKSLERLETDRIDLYYQHRVDTATPIEKTVGAMKKLKEEGKIRYLGLSECSAQTLRRACKVHPIAAVQMEFSPFCLDIESPQTKILDTARELGVKIVAYSPLGRGALTGTIKSRSDLDEKDLRMSFPQFSEENMADNVKFGEALAELARKKGCTPGQFSLAWVLAQGDDIIPIPGTKHVKFLEENSDAIHVQFGKEDEERVRAVMGRFGGIKGARYPEAFMKWSFGDTPELGSE</sequence>
<dbReference type="CDD" id="cd19076">
    <property type="entry name" value="AKR_AKR13A_13D"/>
    <property type="match status" value="1"/>
</dbReference>
<name>A0A6A6XJC2_9PLEO</name>
<evidence type="ECO:0000313" key="4">
    <source>
        <dbReference type="Proteomes" id="UP000799757"/>
    </source>
</evidence>
<dbReference type="Proteomes" id="UP000799757">
    <property type="component" value="Unassembled WGS sequence"/>
</dbReference>
<dbReference type="OrthoDB" id="37537at2759"/>
<dbReference type="Pfam" id="PF00248">
    <property type="entry name" value="Aldo_ket_red"/>
    <property type="match status" value="1"/>
</dbReference>
<protein>
    <submittedName>
        <fullName evidence="3">Aldo-keto reductase</fullName>
    </submittedName>
</protein>
<dbReference type="GO" id="GO:0016491">
    <property type="term" value="F:oxidoreductase activity"/>
    <property type="evidence" value="ECO:0007669"/>
    <property type="project" value="UniProtKB-KW"/>
</dbReference>
<reference evidence="3" key="1">
    <citation type="journal article" date="2020" name="Stud. Mycol.">
        <title>101 Dothideomycetes genomes: a test case for predicting lifestyles and emergence of pathogens.</title>
        <authorList>
            <person name="Haridas S."/>
            <person name="Albert R."/>
            <person name="Binder M."/>
            <person name="Bloem J."/>
            <person name="Labutti K."/>
            <person name="Salamov A."/>
            <person name="Andreopoulos B."/>
            <person name="Baker S."/>
            <person name="Barry K."/>
            <person name="Bills G."/>
            <person name="Bluhm B."/>
            <person name="Cannon C."/>
            <person name="Castanera R."/>
            <person name="Culley D."/>
            <person name="Daum C."/>
            <person name="Ezra D."/>
            <person name="Gonzalez J."/>
            <person name="Henrissat B."/>
            <person name="Kuo A."/>
            <person name="Liang C."/>
            <person name="Lipzen A."/>
            <person name="Lutzoni F."/>
            <person name="Magnuson J."/>
            <person name="Mondo S."/>
            <person name="Nolan M."/>
            <person name="Ohm R."/>
            <person name="Pangilinan J."/>
            <person name="Park H.-J."/>
            <person name="Ramirez L."/>
            <person name="Alfaro M."/>
            <person name="Sun H."/>
            <person name="Tritt A."/>
            <person name="Yoshinaga Y."/>
            <person name="Zwiers L.-H."/>
            <person name="Turgeon B."/>
            <person name="Goodwin S."/>
            <person name="Spatafora J."/>
            <person name="Crous P."/>
            <person name="Grigoriev I."/>
        </authorList>
    </citation>
    <scope>NUCLEOTIDE SEQUENCE</scope>
    <source>
        <strain evidence="3">CBS 109.77</strain>
    </source>
</reference>
<dbReference type="Gene3D" id="3.20.20.100">
    <property type="entry name" value="NADP-dependent oxidoreductase domain"/>
    <property type="match status" value="1"/>
</dbReference>
<proteinExistence type="predicted"/>
<accession>A0A6A6XJC2</accession>
<dbReference type="GO" id="GO:0005737">
    <property type="term" value="C:cytoplasm"/>
    <property type="evidence" value="ECO:0007669"/>
    <property type="project" value="TreeGrafter"/>
</dbReference>
<evidence type="ECO:0000256" key="1">
    <source>
        <dbReference type="ARBA" id="ARBA00023002"/>
    </source>
</evidence>
<dbReference type="InterPro" id="IPR023210">
    <property type="entry name" value="NADP_OxRdtase_dom"/>
</dbReference>
<evidence type="ECO:0000313" key="3">
    <source>
        <dbReference type="EMBL" id="KAF2796630.1"/>
    </source>
</evidence>
<dbReference type="SUPFAM" id="SSF51430">
    <property type="entry name" value="NAD(P)-linked oxidoreductase"/>
    <property type="match status" value="1"/>
</dbReference>